<protein>
    <submittedName>
        <fullName evidence="2">Uncharacterized protein</fullName>
    </submittedName>
</protein>
<name>A0A6U6MWN4_9DINO</name>
<evidence type="ECO:0000256" key="1">
    <source>
        <dbReference type="SAM" id="Phobius"/>
    </source>
</evidence>
<proteinExistence type="predicted"/>
<dbReference type="AlphaFoldDB" id="A0A6U6MWN4"/>
<evidence type="ECO:0000313" key="2">
    <source>
        <dbReference type="EMBL" id="CAD9567690.1"/>
    </source>
</evidence>
<feature type="transmembrane region" description="Helical" evidence="1">
    <location>
        <begin position="58"/>
        <end position="81"/>
    </location>
</feature>
<keyword evidence="1" id="KW-1133">Transmembrane helix</keyword>
<accession>A0A6U6MWN4</accession>
<gene>
    <name evidence="2" type="ORF">BRAN1462_LOCUS26867</name>
</gene>
<sequence length="347" mass="36879">MKAGGPVGGYGLGTFASTSPTMTHMGSGKGSYTTEVKYKFVGGGGEFDYVRPKAKFDFCGLSVGAALLATVLVIVLSIILWPSATTTTPLVVGGPMRCIIWGDLHVDTFDHDVENQYGQGDWWVVKSSAIHIQARVLAKPATKGLPATHDVVIGGPFMSGHTVSVGPADGQILVDSFPACEGWPSHCDIPGVVSVRYDGEGQFIDAASSHQLTRTVHIAAPFGVQVQVLRWPHHVNVEVRMPLFVGIPQDGMCGNFNGIAHDDKASQIEARGAGRVAPGHRMFRNSTASRPASRARCSGRARAAARKLCVEQRPELTRGARLEACVADVCRVGARYAAQDSVSESEV</sequence>
<keyword evidence="1" id="KW-0812">Transmembrane</keyword>
<organism evidence="2">
    <name type="scientific">Zooxanthella nutricula</name>
    <dbReference type="NCBI Taxonomy" id="1333877"/>
    <lineage>
        <taxon>Eukaryota</taxon>
        <taxon>Sar</taxon>
        <taxon>Alveolata</taxon>
        <taxon>Dinophyceae</taxon>
        <taxon>Peridiniales</taxon>
        <taxon>Peridiniales incertae sedis</taxon>
        <taxon>Zooxanthella</taxon>
    </lineage>
</organism>
<keyword evidence="1" id="KW-0472">Membrane</keyword>
<reference evidence="2" key="1">
    <citation type="submission" date="2021-01" db="EMBL/GenBank/DDBJ databases">
        <authorList>
            <person name="Corre E."/>
            <person name="Pelletier E."/>
            <person name="Niang G."/>
            <person name="Scheremetjew M."/>
            <person name="Finn R."/>
            <person name="Kale V."/>
            <person name="Holt S."/>
            <person name="Cochrane G."/>
            <person name="Meng A."/>
            <person name="Brown T."/>
            <person name="Cohen L."/>
        </authorList>
    </citation>
    <scope>NUCLEOTIDE SEQUENCE</scope>
    <source>
        <strain evidence="2">RCC3387</strain>
    </source>
</reference>
<dbReference type="EMBL" id="HBGW01042474">
    <property type="protein sequence ID" value="CAD9567690.1"/>
    <property type="molecule type" value="Transcribed_RNA"/>
</dbReference>